<proteinExistence type="predicted"/>
<dbReference type="InterPro" id="IPR003819">
    <property type="entry name" value="TauD/TfdA-like"/>
</dbReference>
<protein>
    <submittedName>
        <fullName evidence="5">TauD/TfdA family dioxygenase</fullName>
    </submittedName>
</protein>
<keyword evidence="6" id="KW-1185">Reference proteome</keyword>
<dbReference type="PANTHER" id="PTHR10696">
    <property type="entry name" value="GAMMA-BUTYROBETAINE HYDROXYLASE-RELATED"/>
    <property type="match status" value="1"/>
</dbReference>
<comment type="caution">
    <text evidence="5">The sequence shown here is derived from an EMBL/GenBank/DDBJ whole genome shotgun (WGS) entry which is preliminary data.</text>
</comment>
<evidence type="ECO:0000256" key="3">
    <source>
        <dbReference type="ARBA" id="ARBA00023194"/>
    </source>
</evidence>
<dbReference type="InterPro" id="IPR042098">
    <property type="entry name" value="TauD-like_sf"/>
</dbReference>
<sequence>MTKIESLASVRRKAVNISQENLIKTEFLQPGTNFPLVIKPSIKGVNLQNWAKNNRELLKAELLKYGAILFRDFKVKSVEELEQIIAAICGEAMEYRYRASPRTQVGGRIYTSTDYPAEQSIFPHNEHAYSPTFPLKIFFFCMTPAQSGGETPIGSCRKVFERIHPKIRDRFIENKVMYMRNFGDGFGLPWQTVFQTTDKTKVEEYCKSHGIEVEWKTDNRLRTRQVGPAVIKHPQTGEIVWFNHATFFHVSTLEPTVRDSLLTNLQEEDLPTNTYYGDGSPIEPSVLAHLREAYQQEMVIFSWQKGDVLMLDNMLSIHARKPFVPPRKILVGMAEPYTPQCI</sequence>
<evidence type="ECO:0000256" key="1">
    <source>
        <dbReference type="ARBA" id="ARBA00001954"/>
    </source>
</evidence>
<organism evidence="5 6">
    <name type="scientific">Hassallia byssoidea VB512170</name>
    <dbReference type="NCBI Taxonomy" id="1304833"/>
    <lineage>
        <taxon>Bacteria</taxon>
        <taxon>Bacillati</taxon>
        <taxon>Cyanobacteriota</taxon>
        <taxon>Cyanophyceae</taxon>
        <taxon>Nostocales</taxon>
        <taxon>Tolypothrichaceae</taxon>
        <taxon>Hassallia</taxon>
    </lineage>
</organism>
<evidence type="ECO:0000259" key="4">
    <source>
        <dbReference type="Pfam" id="PF02668"/>
    </source>
</evidence>
<evidence type="ECO:0000256" key="2">
    <source>
        <dbReference type="ARBA" id="ARBA00023002"/>
    </source>
</evidence>
<feature type="domain" description="TauD/TfdA-like" evidence="4">
    <location>
        <begin position="41"/>
        <end position="332"/>
    </location>
</feature>
<reference evidence="5 6" key="1">
    <citation type="journal article" date="2015" name="Genome Announc.">
        <title>Draft Genome Sequence of Cyanobacterium Hassallia byssoidea Strain VB512170, Isolated from Monuments in India.</title>
        <authorList>
            <person name="Singh D."/>
            <person name="Chandrababunaidu M.M."/>
            <person name="Panda A."/>
            <person name="Sen D."/>
            <person name="Bhattacharyya S."/>
            <person name="Adhikary S.P."/>
            <person name="Tripathy S."/>
        </authorList>
    </citation>
    <scope>NUCLEOTIDE SEQUENCE [LARGE SCALE GENOMIC DNA]</scope>
    <source>
        <strain evidence="5 6">VB512170</strain>
    </source>
</reference>
<dbReference type="RefSeq" id="WP_039737043.1">
    <property type="nucleotide sequence ID" value="NZ_JTCM02000079.1"/>
</dbReference>
<gene>
    <name evidence="5" type="ORF">PI95_024870</name>
</gene>
<dbReference type="PANTHER" id="PTHR10696:SF56">
    <property type="entry name" value="TAUD_TFDA-LIKE DOMAIN-CONTAINING PROTEIN"/>
    <property type="match status" value="1"/>
</dbReference>
<evidence type="ECO:0000313" key="5">
    <source>
        <dbReference type="EMBL" id="NEU75704.1"/>
    </source>
</evidence>
<comment type="cofactor">
    <cofactor evidence="1">
        <name>Fe(2+)</name>
        <dbReference type="ChEBI" id="CHEBI:29033"/>
    </cofactor>
</comment>
<dbReference type="InterPro" id="IPR050411">
    <property type="entry name" value="AlphaKG_dependent_hydroxylases"/>
</dbReference>
<name>A0A846HGD1_9CYAN</name>
<dbReference type="Proteomes" id="UP000031549">
    <property type="component" value="Unassembled WGS sequence"/>
</dbReference>
<accession>A0A846HGD1</accession>
<dbReference type="GO" id="GO:0051213">
    <property type="term" value="F:dioxygenase activity"/>
    <property type="evidence" value="ECO:0007669"/>
    <property type="project" value="UniProtKB-KW"/>
</dbReference>
<dbReference type="AlphaFoldDB" id="A0A846HGD1"/>
<dbReference type="Gene3D" id="3.60.130.10">
    <property type="entry name" value="Clavaminate synthase-like"/>
    <property type="match status" value="1"/>
</dbReference>
<keyword evidence="5" id="KW-0223">Dioxygenase</keyword>
<keyword evidence="3" id="KW-0045">Antibiotic biosynthesis</keyword>
<dbReference type="Pfam" id="PF02668">
    <property type="entry name" value="TauD"/>
    <property type="match status" value="1"/>
</dbReference>
<dbReference type="SUPFAM" id="SSF51197">
    <property type="entry name" value="Clavaminate synthase-like"/>
    <property type="match status" value="1"/>
</dbReference>
<keyword evidence="2" id="KW-0560">Oxidoreductase</keyword>
<dbReference type="GO" id="GO:0017000">
    <property type="term" value="P:antibiotic biosynthetic process"/>
    <property type="evidence" value="ECO:0007669"/>
    <property type="project" value="UniProtKB-KW"/>
</dbReference>
<dbReference type="EMBL" id="JTCM02000079">
    <property type="protein sequence ID" value="NEU75704.1"/>
    <property type="molecule type" value="Genomic_DNA"/>
</dbReference>
<evidence type="ECO:0000313" key="6">
    <source>
        <dbReference type="Proteomes" id="UP000031549"/>
    </source>
</evidence>